<dbReference type="Gene3D" id="3.50.50.60">
    <property type="entry name" value="FAD/NAD(P)-binding domain"/>
    <property type="match status" value="1"/>
</dbReference>
<evidence type="ECO:0000313" key="3">
    <source>
        <dbReference type="EMBL" id="TDD90525.1"/>
    </source>
</evidence>
<sequence length="686" mass="76157">MRQLPTRRTARRGNAHRVATSSGTKRPHVWRRAASWSAVHRPNMPCITNRSARRQRSRQKERERVMTALDSEVSTAEANAGDAARAWLSAFEDALVAGSEQDLQELFETSAGWRDLLAFTWNLRQAHDNQAIAELLSAVVDDIRPTGFQVDGERPGPAIISEVGTPATVEVFFRFSTAAGEADGYAVLTLDGVDNTARARTLFTRLVSLHEAPPVWPPLGRFDVEHPTTRWREHRKERCEFAERSPEVLIIGAGQFGLMTAANLGRLGVDTLIVDKQPAVGDAWRSRYESLMLHQPHNMLHFSLMPYPDAFPEYLPKDKMADWFETYASCFDLNIWTSTEFVGGTYDEPKGEWTVSLHREDGTVSTLHPKHVMMATGGSDIPNVPEIEGMDTFRGEKIHSSRFVDGREYKNKNVLIIGSGTSAHDFAHDIVRNGGQATLVQRGPLIVVDLPTAEVLYGDYRNREIPVDLTDIRFQAGFVYHQMREAFIGYQKFANEADSDLHTQLRNAGLEVWAGRDDTGFYYHYLSNSKGGYYLNVGASNAIASGDIKVLKYDDLAKFDAEGIVLEDGNHQAFDAVVFATAYRPLAEGVRRLFGDEVADKLGPIWGFGNDGELNNILKPTVQPGLWILEGSLPMARWHSPLMALIVKAELDGIVPESFKAQGHPSRTPSVPVPALASAFGTTPDA</sequence>
<dbReference type="InterPro" id="IPR050982">
    <property type="entry name" value="Auxin_biosynth/cation_transpt"/>
</dbReference>
<feature type="region of interest" description="Disordered" evidence="2">
    <location>
        <begin position="1"/>
        <end position="27"/>
    </location>
</feature>
<dbReference type="SUPFAM" id="SSF51905">
    <property type="entry name" value="FAD/NAD(P)-binding domain"/>
    <property type="match status" value="2"/>
</dbReference>
<dbReference type="PRINTS" id="PR00411">
    <property type="entry name" value="PNDRDTASEI"/>
</dbReference>
<comment type="caution">
    <text evidence="3">The sequence shown here is derived from an EMBL/GenBank/DDBJ whole genome shotgun (WGS) entry which is preliminary data.</text>
</comment>
<reference evidence="3 4" key="1">
    <citation type="submission" date="2019-03" db="EMBL/GenBank/DDBJ databases">
        <title>Draft genome sequences of novel Actinobacteria.</title>
        <authorList>
            <person name="Sahin N."/>
            <person name="Ay H."/>
            <person name="Saygin H."/>
        </authorList>
    </citation>
    <scope>NUCLEOTIDE SEQUENCE [LARGE SCALE GENOMIC DNA]</scope>
    <source>
        <strain evidence="3 4">5K548</strain>
    </source>
</reference>
<keyword evidence="1" id="KW-0560">Oxidoreductase</keyword>
<feature type="region of interest" description="Disordered" evidence="2">
    <location>
        <begin position="660"/>
        <end position="686"/>
    </location>
</feature>
<dbReference type="GO" id="GO:0050660">
    <property type="term" value="F:flavin adenine dinucleotide binding"/>
    <property type="evidence" value="ECO:0007669"/>
    <property type="project" value="TreeGrafter"/>
</dbReference>
<keyword evidence="4" id="KW-1185">Reference proteome</keyword>
<name>A0A4R5BWD7_9PSEU</name>
<dbReference type="EMBL" id="SMLA01000008">
    <property type="protein sequence ID" value="TDD90525.1"/>
    <property type="molecule type" value="Genomic_DNA"/>
</dbReference>
<dbReference type="Proteomes" id="UP000294723">
    <property type="component" value="Unassembled WGS sequence"/>
</dbReference>
<protein>
    <submittedName>
        <fullName evidence="3">NAD(P)/FAD-dependent oxidoreductase</fullName>
    </submittedName>
</protein>
<evidence type="ECO:0000256" key="2">
    <source>
        <dbReference type="SAM" id="MobiDB-lite"/>
    </source>
</evidence>
<dbReference type="AlphaFoldDB" id="A0A4R5BWD7"/>
<organism evidence="3 4">
    <name type="scientific">Saccharopolyspora karakumensis</name>
    <dbReference type="NCBI Taxonomy" id="2530386"/>
    <lineage>
        <taxon>Bacteria</taxon>
        <taxon>Bacillati</taxon>
        <taxon>Actinomycetota</taxon>
        <taxon>Actinomycetes</taxon>
        <taxon>Pseudonocardiales</taxon>
        <taxon>Pseudonocardiaceae</taxon>
        <taxon>Saccharopolyspora</taxon>
    </lineage>
</organism>
<dbReference type="GO" id="GO:0004497">
    <property type="term" value="F:monooxygenase activity"/>
    <property type="evidence" value="ECO:0007669"/>
    <property type="project" value="TreeGrafter"/>
</dbReference>
<proteinExistence type="predicted"/>
<accession>A0A4R5BWD7</accession>
<gene>
    <name evidence="3" type="ORF">E1202_07760</name>
</gene>
<evidence type="ECO:0000313" key="4">
    <source>
        <dbReference type="Proteomes" id="UP000294723"/>
    </source>
</evidence>
<dbReference type="InterPro" id="IPR036188">
    <property type="entry name" value="FAD/NAD-bd_sf"/>
</dbReference>
<dbReference type="PANTHER" id="PTHR43539:SF68">
    <property type="entry name" value="FLAVIN-BINDING MONOOXYGENASE-LIKE PROTEIN (AFU_ORTHOLOGUE AFUA_4G09220)"/>
    <property type="match status" value="1"/>
</dbReference>
<dbReference type="PANTHER" id="PTHR43539">
    <property type="entry name" value="FLAVIN-BINDING MONOOXYGENASE-LIKE PROTEIN (AFU_ORTHOLOGUE AFUA_4G09220)"/>
    <property type="match status" value="1"/>
</dbReference>
<evidence type="ECO:0000256" key="1">
    <source>
        <dbReference type="ARBA" id="ARBA00023002"/>
    </source>
</evidence>
<dbReference type="Pfam" id="PF13738">
    <property type="entry name" value="Pyr_redox_3"/>
    <property type="match status" value="1"/>
</dbReference>